<keyword evidence="5" id="KW-1185">Reference proteome</keyword>
<accession>A0ABW8YVD6</accession>
<gene>
    <name evidence="4" type="ORF">ABS766_02710</name>
</gene>
<dbReference type="Pfam" id="PF00226">
    <property type="entry name" value="DnaJ"/>
    <property type="match status" value="1"/>
</dbReference>
<dbReference type="CDD" id="cd06257">
    <property type="entry name" value="DnaJ"/>
    <property type="match status" value="1"/>
</dbReference>
<dbReference type="PROSITE" id="PS50076">
    <property type="entry name" value="DNAJ_2"/>
    <property type="match status" value="1"/>
</dbReference>
<reference evidence="4 5" key="1">
    <citation type="submission" date="2024-06" db="EMBL/GenBank/DDBJ databases">
        <authorList>
            <person name="Kaempfer P."/>
            <person name="Viver T."/>
        </authorList>
    </citation>
    <scope>NUCLEOTIDE SEQUENCE [LARGE SCALE GENOMIC DNA]</scope>
    <source>
        <strain evidence="4 5">ST-119</strain>
    </source>
</reference>
<evidence type="ECO:0000256" key="2">
    <source>
        <dbReference type="SAM" id="Phobius"/>
    </source>
</evidence>
<proteinExistence type="predicted"/>
<evidence type="ECO:0000313" key="4">
    <source>
        <dbReference type="EMBL" id="MFL9843322.1"/>
    </source>
</evidence>
<dbReference type="Gene3D" id="1.10.287.110">
    <property type="entry name" value="DnaJ domain"/>
    <property type="match status" value="1"/>
</dbReference>
<keyword evidence="2" id="KW-0812">Transmembrane</keyword>
<dbReference type="InterPro" id="IPR051938">
    <property type="entry name" value="Apopto_cytoskel_mod"/>
</dbReference>
<dbReference type="PRINTS" id="PR00625">
    <property type="entry name" value="JDOMAIN"/>
</dbReference>
<keyword evidence="1" id="KW-0143">Chaperone</keyword>
<sequence length="220" mass="25222">MKDYYKILGVKPGASQEDIKKAYRLLALKYHPDKNAGDAASEERFKEISESYIVLNNSIKRNEYDYAQGYRKSYTYRNREGQTSPTSYLLLFKNIKERIFNAGGNIDRNALFTVISNTLSDETIDFLIYTGDVATNNLIMDEVLVAGIFLNNEHKPVIHAKLIKLADGNTRYIKRIAVLEEHKSQTHIDPEPQKEEKPHITIYTILFFFLILAIIVALAV</sequence>
<evidence type="ECO:0000313" key="5">
    <source>
        <dbReference type="Proteomes" id="UP001629156"/>
    </source>
</evidence>
<dbReference type="SMART" id="SM00271">
    <property type="entry name" value="DnaJ"/>
    <property type="match status" value="1"/>
</dbReference>
<organism evidence="4 5">
    <name type="scientific">Flavobacterium rhizosphaerae</name>
    <dbReference type="NCBI Taxonomy" id="3163298"/>
    <lineage>
        <taxon>Bacteria</taxon>
        <taxon>Pseudomonadati</taxon>
        <taxon>Bacteroidota</taxon>
        <taxon>Flavobacteriia</taxon>
        <taxon>Flavobacteriales</taxon>
        <taxon>Flavobacteriaceae</taxon>
        <taxon>Flavobacterium</taxon>
    </lineage>
</organism>
<dbReference type="InterPro" id="IPR036869">
    <property type="entry name" value="J_dom_sf"/>
</dbReference>
<name>A0ABW8YVD6_9FLAO</name>
<dbReference type="PANTHER" id="PTHR44145:SF3">
    <property type="entry name" value="DNAJ HOMOLOG SUBFAMILY A MEMBER 3, MITOCHONDRIAL"/>
    <property type="match status" value="1"/>
</dbReference>
<comment type="caution">
    <text evidence="4">The sequence shown here is derived from an EMBL/GenBank/DDBJ whole genome shotgun (WGS) entry which is preliminary data.</text>
</comment>
<dbReference type="RefSeq" id="WP_408083569.1">
    <property type="nucleotide sequence ID" value="NZ_JBELPZ010000002.1"/>
</dbReference>
<keyword evidence="2" id="KW-0472">Membrane</keyword>
<keyword evidence="2" id="KW-1133">Transmembrane helix</keyword>
<dbReference type="PANTHER" id="PTHR44145">
    <property type="entry name" value="DNAJ HOMOLOG SUBFAMILY A MEMBER 3, MITOCHONDRIAL"/>
    <property type="match status" value="1"/>
</dbReference>
<feature type="transmembrane region" description="Helical" evidence="2">
    <location>
        <begin position="200"/>
        <end position="219"/>
    </location>
</feature>
<evidence type="ECO:0000259" key="3">
    <source>
        <dbReference type="PROSITE" id="PS50076"/>
    </source>
</evidence>
<dbReference type="Proteomes" id="UP001629156">
    <property type="component" value="Unassembled WGS sequence"/>
</dbReference>
<evidence type="ECO:0000256" key="1">
    <source>
        <dbReference type="ARBA" id="ARBA00023186"/>
    </source>
</evidence>
<dbReference type="SUPFAM" id="SSF46565">
    <property type="entry name" value="Chaperone J-domain"/>
    <property type="match status" value="1"/>
</dbReference>
<protein>
    <submittedName>
        <fullName evidence="4">DnaJ domain-containing protein</fullName>
    </submittedName>
</protein>
<feature type="domain" description="J" evidence="3">
    <location>
        <begin position="3"/>
        <end position="68"/>
    </location>
</feature>
<dbReference type="EMBL" id="JBELPZ010000002">
    <property type="protein sequence ID" value="MFL9843322.1"/>
    <property type="molecule type" value="Genomic_DNA"/>
</dbReference>
<dbReference type="InterPro" id="IPR001623">
    <property type="entry name" value="DnaJ_domain"/>
</dbReference>